<dbReference type="InterPro" id="IPR001555">
    <property type="entry name" value="GART_AS"/>
</dbReference>
<evidence type="ECO:0000256" key="2">
    <source>
        <dbReference type="ARBA" id="ARBA00010699"/>
    </source>
</evidence>
<comment type="catalytic activity">
    <reaction evidence="7 8">
        <text>L-methionyl-tRNA(fMet) + (6R)-10-formyltetrahydrofolate = N-formyl-L-methionyl-tRNA(fMet) + (6S)-5,6,7,8-tetrahydrofolate + H(+)</text>
        <dbReference type="Rhea" id="RHEA:24380"/>
        <dbReference type="Rhea" id="RHEA-COMP:9952"/>
        <dbReference type="Rhea" id="RHEA-COMP:9953"/>
        <dbReference type="ChEBI" id="CHEBI:15378"/>
        <dbReference type="ChEBI" id="CHEBI:57453"/>
        <dbReference type="ChEBI" id="CHEBI:78530"/>
        <dbReference type="ChEBI" id="CHEBI:78844"/>
        <dbReference type="ChEBI" id="CHEBI:195366"/>
        <dbReference type="EC" id="2.1.2.9"/>
    </reaction>
</comment>
<comment type="similarity">
    <text evidence="2 8">Belongs to the Fmt family.</text>
</comment>
<evidence type="ECO:0000256" key="6">
    <source>
        <dbReference type="ARBA" id="ARBA00022917"/>
    </source>
</evidence>
<evidence type="ECO:0000256" key="8">
    <source>
        <dbReference type="HAMAP-Rule" id="MF_00182"/>
    </source>
</evidence>
<dbReference type="GO" id="GO:0005829">
    <property type="term" value="C:cytosol"/>
    <property type="evidence" value="ECO:0007669"/>
    <property type="project" value="TreeGrafter"/>
</dbReference>
<dbReference type="Gene3D" id="3.40.50.170">
    <property type="entry name" value="Formyl transferase, N-terminal domain"/>
    <property type="match status" value="1"/>
</dbReference>
<dbReference type="InterPro" id="IPR005793">
    <property type="entry name" value="Formyl_trans_C"/>
</dbReference>
<dbReference type="InterPro" id="IPR005794">
    <property type="entry name" value="Fmt"/>
</dbReference>
<dbReference type="HAMAP" id="MF_00182">
    <property type="entry name" value="Formyl_trans"/>
    <property type="match status" value="1"/>
</dbReference>
<dbReference type="PROSITE" id="PS00373">
    <property type="entry name" value="GART"/>
    <property type="match status" value="1"/>
</dbReference>
<name>A0A8J6UI70_9GAMM</name>
<dbReference type="AlphaFoldDB" id="A0A8J6UI70"/>
<dbReference type="InterPro" id="IPR011034">
    <property type="entry name" value="Formyl_transferase-like_C_sf"/>
</dbReference>
<sequence length="321" mass="33978">MPLNIVFAGTPDFAARHLQALIDSEHQVVAVYSQPDRPAGRGKKLQASAVKQLAVNAEIPVYQPETLKTEQSQAELAALNADIMVVVAYGLLLPQAVLDTPKLGCINVHGSLLPKWRGAAPIQRSLEAGDSETGVTIMQMDIGLDTGAMLLKAACPITAADTSATLYEKLAELGPKALLEALQELASGTTQAQPQDDSQATYAAKLSKAEALLDWHQPAPVLDRKVRAFTPWPGSQAQLGDHLIKIHQVEVLSATSDKVAGTIIAANKQGIDVATGDGVLRLTLIQLPGKKAMAVADVLNSRGDWFAVGNQFQSTATEAQS</sequence>
<dbReference type="Pfam" id="PF02911">
    <property type="entry name" value="Formyl_trans_C"/>
    <property type="match status" value="1"/>
</dbReference>
<evidence type="ECO:0000313" key="11">
    <source>
        <dbReference type="EMBL" id="MBD1388188.1"/>
    </source>
</evidence>
<evidence type="ECO:0000256" key="5">
    <source>
        <dbReference type="ARBA" id="ARBA00022679"/>
    </source>
</evidence>
<dbReference type="GO" id="GO:0004479">
    <property type="term" value="F:methionyl-tRNA formyltransferase activity"/>
    <property type="evidence" value="ECO:0007669"/>
    <property type="project" value="UniProtKB-UniRule"/>
</dbReference>
<dbReference type="SUPFAM" id="SSF50486">
    <property type="entry name" value="FMT C-terminal domain-like"/>
    <property type="match status" value="1"/>
</dbReference>
<gene>
    <name evidence="8 11" type="primary">fmt</name>
    <name evidence="11" type="ORF">IC617_01980</name>
</gene>
<dbReference type="InterPro" id="IPR041711">
    <property type="entry name" value="Met-tRNA-FMT_N"/>
</dbReference>
<dbReference type="EMBL" id="JACXAF010000001">
    <property type="protein sequence ID" value="MBD1388188.1"/>
    <property type="molecule type" value="Genomic_DNA"/>
</dbReference>
<dbReference type="CDD" id="cd08646">
    <property type="entry name" value="FMT_core_Met-tRNA-FMT_N"/>
    <property type="match status" value="1"/>
</dbReference>
<dbReference type="EC" id="2.1.2.9" evidence="3 8"/>
<dbReference type="InterPro" id="IPR002376">
    <property type="entry name" value="Formyl_transf_N"/>
</dbReference>
<feature type="domain" description="Formyl transferase N-terminal" evidence="9">
    <location>
        <begin position="4"/>
        <end position="182"/>
    </location>
</feature>
<comment type="caution">
    <text evidence="11">The sequence shown here is derived from an EMBL/GenBank/DDBJ whole genome shotgun (WGS) entry which is preliminary data.</text>
</comment>
<evidence type="ECO:0000256" key="4">
    <source>
        <dbReference type="ARBA" id="ARBA00016014"/>
    </source>
</evidence>
<dbReference type="CDD" id="cd08704">
    <property type="entry name" value="Met_tRNA_FMT_C"/>
    <property type="match status" value="1"/>
</dbReference>
<keyword evidence="12" id="KW-1185">Reference proteome</keyword>
<proteinExistence type="inferred from homology"/>
<reference evidence="11" key="1">
    <citation type="submission" date="2020-09" db="EMBL/GenBank/DDBJ databases">
        <title>A novel bacterium of genus Neiella, isolated from South China Sea.</title>
        <authorList>
            <person name="Huang H."/>
            <person name="Mo K."/>
            <person name="Hu Y."/>
        </authorList>
    </citation>
    <scope>NUCLEOTIDE SEQUENCE</scope>
    <source>
        <strain evidence="11">HB171785</strain>
    </source>
</reference>
<dbReference type="PANTHER" id="PTHR11138">
    <property type="entry name" value="METHIONYL-TRNA FORMYLTRANSFERASE"/>
    <property type="match status" value="1"/>
</dbReference>
<dbReference type="InterPro" id="IPR044135">
    <property type="entry name" value="Met-tRNA-FMT_C"/>
</dbReference>
<evidence type="ECO:0000259" key="9">
    <source>
        <dbReference type="Pfam" id="PF00551"/>
    </source>
</evidence>
<evidence type="ECO:0000256" key="3">
    <source>
        <dbReference type="ARBA" id="ARBA00012261"/>
    </source>
</evidence>
<dbReference type="NCBIfam" id="TIGR00460">
    <property type="entry name" value="fmt"/>
    <property type="match status" value="1"/>
</dbReference>
<keyword evidence="6 8" id="KW-0648">Protein biosynthesis</keyword>
<dbReference type="Gene3D" id="3.10.25.10">
    <property type="entry name" value="Formyl transferase, C-terminal domain"/>
    <property type="match status" value="1"/>
</dbReference>
<dbReference type="Proteomes" id="UP000638014">
    <property type="component" value="Unassembled WGS sequence"/>
</dbReference>
<dbReference type="InterPro" id="IPR037022">
    <property type="entry name" value="Formyl_trans_C_sf"/>
</dbReference>
<evidence type="ECO:0000256" key="7">
    <source>
        <dbReference type="ARBA" id="ARBA00048558"/>
    </source>
</evidence>
<accession>A0A8J6UI70</accession>
<dbReference type="PANTHER" id="PTHR11138:SF5">
    <property type="entry name" value="METHIONYL-TRNA FORMYLTRANSFERASE, MITOCHONDRIAL"/>
    <property type="match status" value="1"/>
</dbReference>
<feature type="domain" description="Formyl transferase C-terminal" evidence="10">
    <location>
        <begin position="205"/>
        <end position="302"/>
    </location>
</feature>
<protein>
    <recommendedName>
        <fullName evidence="4 8">Methionyl-tRNA formyltransferase</fullName>
        <ecNumber evidence="3 8">2.1.2.9</ecNumber>
    </recommendedName>
</protein>
<dbReference type="InterPro" id="IPR036477">
    <property type="entry name" value="Formyl_transf_N_sf"/>
</dbReference>
<dbReference type="FunFam" id="3.40.50.170:FF:000003">
    <property type="entry name" value="Methionyl-tRNA formyltransferase"/>
    <property type="match status" value="1"/>
</dbReference>
<feature type="binding site" evidence="8">
    <location>
        <begin position="111"/>
        <end position="114"/>
    </location>
    <ligand>
        <name>(6S)-5,6,7,8-tetrahydrofolate</name>
        <dbReference type="ChEBI" id="CHEBI:57453"/>
    </ligand>
</feature>
<dbReference type="SUPFAM" id="SSF53328">
    <property type="entry name" value="Formyltransferase"/>
    <property type="match status" value="1"/>
</dbReference>
<organism evidence="11 12">
    <name type="scientific">Neiella litorisoli</name>
    <dbReference type="NCBI Taxonomy" id="2771431"/>
    <lineage>
        <taxon>Bacteria</taxon>
        <taxon>Pseudomonadati</taxon>
        <taxon>Pseudomonadota</taxon>
        <taxon>Gammaproteobacteria</taxon>
        <taxon>Alteromonadales</taxon>
        <taxon>Echinimonadaceae</taxon>
        <taxon>Neiella</taxon>
    </lineage>
</organism>
<evidence type="ECO:0000259" key="10">
    <source>
        <dbReference type="Pfam" id="PF02911"/>
    </source>
</evidence>
<keyword evidence="5 8" id="KW-0808">Transferase</keyword>
<dbReference type="RefSeq" id="WP_191143291.1">
    <property type="nucleotide sequence ID" value="NZ_JACXAF010000001.1"/>
</dbReference>
<evidence type="ECO:0000256" key="1">
    <source>
        <dbReference type="ARBA" id="ARBA00002606"/>
    </source>
</evidence>
<evidence type="ECO:0000313" key="12">
    <source>
        <dbReference type="Proteomes" id="UP000638014"/>
    </source>
</evidence>
<comment type="function">
    <text evidence="1 8">Attaches a formyl group to the free amino group of methionyl-tRNA(fMet). The formyl group appears to play a dual role in the initiator identity of N-formylmethionyl-tRNA by promoting its recognition by IF2 and preventing the misappropriation of this tRNA by the elongation apparatus.</text>
</comment>
<dbReference type="Pfam" id="PF00551">
    <property type="entry name" value="Formyl_trans_N"/>
    <property type="match status" value="1"/>
</dbReference>